<name>A0ABP5D9V9_9PSEU</name>
<protein>
    <submittedName>
        <fullName evidence="2">Uncharacterized protein</fullName>
    </submittedName>
</protein>
<evidence type="ECO:0000256" key="1">
    <source>
        <dbReference type="SAM" id="MobiDB-lite"/>
    </source>
</evidence>
<organism evidence="2 3">
    <name type="scientific">Amycolatopsis minnesotensis</name>
    <dbReference type="NCBI Taxonomy" id="337894"/>
    <lineage>
        <taxon>Bacteria</taxon>
        <taxon>Bacillati</taxon>
        <taxon>Actinomycetota</taxon>
        <taxon>Actinomycetes</taxon>
        <taxon>Pseudonocardiales</taxon>
        <taxon>Pseudonocardiaceae</taxon>
        <taxon>Amycolatopsis</taxon>
    </lineage>
</organism>
<evidence type="ECO:0000313" key="3">
    <source>
        <dbReference type="Proteomes" id="UP001501116"/>
    </source>
</evidence>
<reference evidence="3" key="1">
    <citation type="journal article" date="2019" name="Int. J. Syst. Evol. Microbiol.">
        <title>The Global Catalogue of Microorganisms (GCM) 10K type strain sequencing project: providing services to taxonomists for standard genome sequencing and annotation.</title>
        <authorList>
            <consortium name="The Broad Institute Genomics Platform"/>
            <consortium name="The Broad Institute Genome Sequencing Center for Infectious Disease"/>
            <person name="Wu L."/>
            <person name="Ma J."/>
        </authorList>
    </citation>
    <scope>NUCLEOTIDE SEQUENCE [LARGE SCALE GENOMIC DNA]</scope>
    <source>
        <strain evidence="3">JCM 14545</strain>
    </source>
</reference>
<proteinExistence type="predicted"/>
<dbReference type="Proteomes" id="UP001501116">
    <property type="component" value="Unassembled WGS sequence"/>
</dbReference>
<evidence type="ECO:0000313" key="2">
    <source>
        <dbReference type="EMBL" id="GAA1976537.1"/>
    </source>
</evidence>
<comment type="caution">
    <text evidence="2">The sequence shown here is derived from an EMBL/GenBank/DDBJ whole genome shotgun (WGS) entry which is preliminary data.</text>
</comment>
<dbReference type="EMBL" id="BAAANN010000028">
    <property type="protein sequence ID" value="GAA1976537.1"/>
    <property type="molecule type" value="Genomic_DNA"/>
</dbReference>
<accession>A0ABP5D9V9</accession>
<feature type="region of interest" description="Disordered" evidence="1">
    <location>
        <begin position="1"/>
        <end position="51"/>
    </location>
</feature>
<gene>
    <name evidence="2" type="ORF">GCM10009754_60240</name>
</gene>
<sequence>MPGGRSADARVDSGSSGSGGVEPAGALKGALGDPDAAISPLAARDMEPLMP</sequence>
<keyword evidence="3" id="KW-1185">Reference proteome</keyword>